<evidence type="ECO:0000313" key="2">
    <source>
        <dbReference type="EMBL" id="MBF0636964.1"/>
    </source>
</evidence>
<keyword evidence="3" id="KW-1185">Reference proteome</keyword>
<feature type="region of interest" description="Disordered" evidence="1">
    <location>
        <begin position="1"/>
        <end position="24"/>
    </location>
</feature>
<name>A0ABR9XSI9_9CHLB</name>
<dbReference type="Pfam" id="PF11325">
    <property type="entry name" value="DUF3127"/>
    <property type="match status" value="1"/>
</dbReference>
<evidence type="ECO:0000313" key="3">
    <source>
        <dbReference type="Proteomes" id="UP000619838"/>
    </source>
</evidence>
<dbReference type="RefSeq" id="WP_175187347.1">
    <property type="nucleotide sequence ID" value="NZ_JABVZQ010000007.1"/>
</dbReference>
<gene>
    <name evidence="2" type="ORF">INT08_07240</name>
</gene>
<protein>
    <submittedName>
        <fullName evidence="2">DUF3127 domain-containing protein</fullName>
    </submittedName>
</protein>
<reference evidence="2 3" key="1">
    <citation type="journal article" date="2020" name="Microorganisms">
        <title>Simultaneous Genome Sequencing of Prosthecochloris ethylica and Desulfuromonas acetoxidans within a Syntrophic Mixture Reveals Unique Pili and Protein Interactions.</title>
        <authorList>
            <person name="Kyndt J.A."/>
            <person name="Van Beeumen J.J."/>
            <person name="Meyer T.E."/>
        </authorList>
    </citation>
    <scope>NUCLEOTIDE SEQUENCE [LARGE SCALE GENOMIC DNA]</scope>
    <source>
        <strain evidence="2 3">N3</strain>
    </source>
</reference>
<dbReference type="InterPro" id="IPR012340">
    <property type="entry name" value="NA-bd_OB-fold"/>
</dbReference>
<evidence type="ECO:0000256" key="1">
    <source>
        <dbReference type="SAM" id="MobiDB-lite"/>
    </source>
</evidence>
<comment type="caution">
    <text evidence="2">The sequence shown here is derived from an EMBL/GenBank/DDBJ whole genome shotgun (WGS) entry which is preliminary data.</text>
</comment>
<dbReference type="EMBL" id="JADGII010000010">
    <property type="protein sequence ID" value="MBF0636964.1"/>
    <property type="molecule type" value="Genomic_DNA"/>
</dbReference>
<proteinExistence type="predicted"/>
<dbReference type="Proteomes" id="UP000619838">
    <property type="component" value="Unassembled WGS sequence"/>
</dbReference>
<dbReference type="InterPro" id="IPR021474">
    <property type="entry name" value="DUF3127"/>
</dbReference>
<organism evidence="2 3">
    <name type="scientific">Prosthecochloris ethylica</name>
    <dbReference type="NCBI Taxonomy" id="2743976"/>
    <lineage>
        <taxon>Bacteria</taxon>
        <taxon>Pseudomonadati</taxon>
        <taxon>Chlorobiota</taxon>
        <taxon>Chlorobiia</taxon>
        <taxon>Chlorobiales</taxon>
        <taxon>Chlorobiaceae</taxon>
        <taxon>Prosthecochloris</taxon>
    </lineage>
</organism>
<dbReference type="Gene3D" id="2.40.50.140">
    <property type="entry name" value="Nucleic acid-binding proteins"/>
    <property type="match status" value="1"/>
</dbReference>
<accession>A0ABR9XSI9</accession>
<feature type="region of interest" description="Disordered" evidence="1">
    <location>
        <begin position="85"/>
        <end position="116"/>
    </location>
</feature>
<sequence>MDITGTIRNVLPPKTGEGKNGPWKKQEVILETEGKYPKNICFTFWGDKAESPLFRNGSAVKISFDLESREFNGRWYTDAKGWKVEPAGGEAPQISEDNTIYHDESNAPTDADDLPF</sequence>